<accession>A0ABQ8T8X9</accession>
<dbReference type="EMBL" id="JAJSOF020000013">
    <property type="protein sequence ID" value="KAJ4442975.1"/>
    <property type="molecule type" value="Genomic_DNA"/>
</dbReference>
<sequence>MEDQRASVETQTRLLFCKTRRLLSLLLSPFRVPCTFVMFGARISIRDDARSHLQLRPCPERGDTPRAYSAAISRASEANLLVLAASATTRRDATASLILLHTTQAARFLNPTENDCCCLTINQFGRNDVA</sequence>
<protein>
    <submittedName>
        <fullName evidence="1">Uncharacterized protein</fullName>
    </submittedName>
</protein>
<comment type="caution">
    <text evidence="1">The sequence shown here is derived from an EMBL/GenBank/DDBJ whole genome shotgun (WGS) entry which is preliminary data.</text>
</comment>
<evidence type="ECO:0000313" key="2">
    <source>
        <dbReference type="Proteomes" id="UP001148838"/>
    </source>
</evidence>
<name>A0ABQ8T8X9_PERAM</name>
<dbReference type="Proteomes" id="UP001148838">
    <property type="component" value="Unassembled WGS sequence"/>
</dbReference>
<reference evidence="1 2" key="1">
    <citation type="journal article" date="2022" name="Allergy">
        <title>Genome assembly and annotation of Periplaneta americana reveal a comprehensive cockroach allergen profile.</title>
        <authorList>
            <person name="Wang L."/>
            <person name="Xiong Q."/>
            <person name="Saelim N."/>
            <person name="Wang L."/>
            <person name="Nong W."/>
            <person name="Wan A.T."/>
            <person name="Shi M."/>
            <person name="Liu X."/>
            <person name="Cao Q."/>
            <person name="Hui J.H.L."/>
            <person name="Sookrung N."/>
            <person name="Leung T.F."/>
            <person name="Tungtrongchitr A."/>
            <person name="Tsui S.K.W."/>
        </authorList>
    </citation>
    <scope>NUCLEOTIDE SEQUENCE [LARGE SCALE GENOMIC DNA]</scope>
    <source>
        <strain evidence="1">PWHHKU_190912</strain>
    </source>
</reference>
<proteinExistence type="predicted"/>
<keyword evidence="2" id="KW-1185">Reference proteome</keyword>
<gene>
    <name evidence="1" type="ORF">ANN_04623</name>
</gene>
<organism evidence="1 2">
    <name type="scientific">Periplaneta americana</name>
    <name type="common">American cockroach</name>
    <name type="synonym">Blatta americana</name>
    <dbReference type="NCBI Taxonomy" id="6978"/>
    <lineage>
        <taxon>Eukaryota</taxon>
        <taxon>Metazoa</taxon>
        <taxon>Ecdysozoa</taxon>
        <taxon>Arthropoda</taxon>
        <taxon>Hexapoda</taxon>
        <taxon>Insecta</taxon>
        <taxon>Pterygota</taxon>
        <taxon>Neoptera</taxon>
        <taxon>Polyneoptera</taxon>
        <taxon>Dictyoptera</taxon>
        <taxon>Blattodea</taxon>
        <taxon>Blattoidea</taxon>
        <taxon>Blattidae</taxon>
        <taxon>Blattinae</taxon>
        <taxon>Periplaneta</taxon>
    </lineage>
</organism>
<evidence type="ECO:0000313" key="1">
    <source>
        <dbReference type="EMBL" id="KAJ4442975.1"/>
    </source>
</evidence>